<proteinExistence type="inferred from homology"/>
<gene>
    <name evidence="6" type="primary">MPUL0D02000</name>
    <name evidence="6" type="ORF">METSCH_D02000</name>
</gene>
<evidence type="ECO:0000259" key="5">
    <source>
        <dbReference type="Pfam" id="PF08609"/>
    </source>
</evidence>
<dbReference type="PANTHER" id="PTHR19316:SF18">
    <property type="entry name" value="HSP70-BINDING PROTEIN 1"/>
    <property type="match status" value="1"/>
</dbReference>
<dbReference type="AlphaFoldDB" id="A0A4P6XQ48"/>
<evidence type="ECO:0000313" key="7">
    <source>
        <dbReference type="Proteomes" id="UP000292447"/>
    </source>
</evidence>
<dbReference type="GO" id="GO:0000774">
    <property type="term" value="F:adenyl-nucleotide exchange factor activity"/>
    <property type="evidence" value="ECO:0007669"/>
    <property type="project" value="TreeGrafter"/>
</dbReference>
<dbReference type="STRING" id="2163413.A0A4P6XQ48"/>
<dbReference type="InterPro" id="IPR013918">
    <property type="entry name" value="Nucleotide_exch_fac_Fes1"/>
</dbReference>
<dbReference type="SUPFAM" id="SSF48371">
    <property type="entry name" value="ARM repeat"/>
    <property type="match status" value="1"/>
</dbReference>
<keyword evidence="4" id="KW-0677">Repeat</keyword>
<organism evidence="6 7">
    <name type="scientific">Metschnikowia aff. pulcherrima</name>
    <dbReference type="NCBI Taxonomy" id="2163413"/>
    <lineage>
        <taxon>Eukaryota</taxon>
        <taxon>Fungi</taxon>
        <taxon>Dikarya</taxon>
        <taxon>Ascomycota</taxon>
        <taxon>Saccharomycotina</taxon>
        <taxon>Pichiomycetes</taxon>
        <taxon>Metschnikowiaceae</taxon>
        <taxon>Metschnikowia</taxon>
    </lineage>
</organism>
<dbReference type="PANTHER" id="PTHR19316">
    <property type="entry name" value="PROTEIN FOLDING REGULATOR"/>
    <property type="match status" value="1"/>
</dbReference>
<sequence length="285" mass="31461">MEKLLQWSIAQQTGDKDAQEKIGQPDPKMLLQLFGGPDEPTLMKQSMMVVSNPEATDEDKEVALENFEMLIENLDNANNIENMKLWPMVIEQLYSTNQTFQVLSASIVAIATQNNPSSQDAFVKQDRGLSKLIELASNSNTPTEVHLKSTFALASVIRNNEDAASKFIASDGLACLELKNSLNDKKALVRKLSLISAVLSTGSNVQRSEQIRHLNLMDHLITIVHPDSLSACIDKALNIILQLKTLDYGFSDDELTKLKQSIGSIQPLADQLSQEDLKLVGEILA</sequence>
<dbReference type="Proteomes" id="UP000292447">
    <property type="component" value="Chromosome IV"/>
</dbReference>
<protein>
    <recommendedName>
        <fullName evidence="3">Hsp70 nucleotide exchange factor FES1</fullName>
    </recommendedName>
    <alternativeName>
        <fullName evidence="2">Hsp70 nucleotide exchange factor fes1</fullName>
    </alternativeName>
</protein>
<accession>A0A4P6XQ48</accession>
<dbReference type="InterPro" id="IPR050693">
    <property type="entry name" value="Hsp70_NEF-Inhibitors"/>
</dbReference>
<dbReference type="InterPro" id="IPR016024">
    <property type="entry name" value="ARM-type_fold"/>
</dbReference>
<reference evidence="7" key="1">
    <citation type="submission" date="2019-03" db="EMBL/GenBank/DDBJ databases">
        <title>Snf2 controls pulcherriminic acid biosynthesis and connects pigmentation and antifungal activity of the yeast Metschnikowia pulcherrima.</title>
        <authorList>
            <person name="Gore-Lloyd D."/>
            <person name="Sumann I."/>
            <person name="Brachmann A.O."/>
            <person name="Schneeberger K."/>
            <person name="Ortiz-Merino R.A."/>
            <person name="Moreno-Beltran M."/>
            <person name="Schlaefli M."/>
            <person name="Kirner P."/>
            <person name="Santos Kron A."/>
            <person name="Wolfe K.H."/>
            <person name="Piel J."/>
            <person name="Ahrens C.H."/>
            <person name="Henk D."/>
            <person name="Freimoser F.M."/>
        </authorList>
    </citation>
    <scope>NUCLEOTIDE SEQUENCE [LARGE SCALE GENOMIC DNA]</scope>
    <source>
        <strain evidence="7">APC 1.2</strain>
    </source>
</reference>
<dbReference type="InterPro" id="IPR011989">
    <property type="entry name" value="ARM-like"/>
</dbReference>
<dbReference type="GO" id="GO:0005783">
    <property type="term" value="C:endoplasmic reticulum"/>
    <property type="evidence" value="ECO:0007669"/>
    <property type="project" value="TreeGrafter"/>
</dbReference>
<evidence type="ECO:0000256" key="4">
    <source>
        <dbReference type="ARBA" id="ARBA00022737"/>
    </source>
</evidence>
<evidence type="ECO:0000313" key="6">
    <source>
        <dbReference type="EMBL" id="QBM89139.1"/>
    </source>
</evidence>
<keyword evidence="7" id="KW-1185">Reference proteome</keyword>
<evidence type="ECO:0000256" key="2">
    <source>
        <dbReference type="ARBA" id="ARBA00015214"/>
    </source>
</evidence>
<name>A0A4P6XQ48_9ASCO</name>
<dbReference type="Pfam" id="PF08609">
    <property type="entry name" value="Fes1"/>
    <property type="match status" value="1"/>
</dbReference>
<evidence type="ECO:0000256" key="1">
    <source>
        <dbReference type="ARBA" id="ARBA00011045"/>
    </source>
</evidence>
<dbReference type="EMBL" id="CP034459">
    <property type="protein sequence ID" value="QBM89139.1"/>
    <property type="molecule type" value="Genomic_DNA"/>
</dbReference>
<evidence type="ECO:0000256" key="3">
    <source>
        <dbReference type="ARBA" id="ARBA00020719"/>
    </source>
</evidence>
<comment type="similarity">
    <text evidence="1">Belongs to the FES1 family.</text>
</comment>
<dbReference type="Gene3D" id="1.25.10.10">
    <property type="entry name" value="Leucine-rich Repeat Variant"/>
    <property type="match status" value="1"/>
</dbReference>
<feature type="domain" description="Nucleotide exchange factor Fes1" evidence="5">
    <location>
        <begin position="1"/>
        <end position="80"/>
    </location>
</feature>